<accession>A0A210PN93</accession>
<dbReference type="SUPFAM" id="SSF47986">
    <property type="entry name" value="DEATH domain"/>
    <property type="match status" value="1"/>
</dbReference>
<sequence>MRQILLTLDSFCCLFLFYLFNLAMVCLDLTTDQETCLDRRPTPQELGRLSYMVDASKCQQLFIALGLSLPEISNTEHEARSLAAVTQITRMFLKWTYAYPNQTFRHIEMAMSEADMTTDNLGMTVETDDMDSDEKGLDRQLVVGEIGDLVDNIGKNYFNLFLELGLSVPTIEKCGMDHISDKSRVEKLTKLWINTFRDQATVIRIVKAMKLCRMDWHSTAMAYCVADEEEITE</sequence>
<dbReference type="OrthoDB" id="6114177at2759"/>
<dbReference type="EMBL" id="NEDP02005576">
    <property type="protein sequence ID" value="OWF37896.1"/>
    <property type="molecule type" value="Genomic_DNA"/>
</dbReference>
<name>A0A210PN93_MIZYE</name>
<comment type="caution">
    <text evidence="1">The sequence shown here is derived from an EMBL/GenBank/DDBJ whole genome shotgun (WGS) entry which is preliminary data.</text>
</comment>
<evidence type="ECO:0000313" key="1">
    <source>
        <dbReference type="EMBL" id="OWF37896.1"/>
    </source>
</evidence>
<organism evidence="1 2">
    <name type="scientific">Mizuhopecten yessoensis</name>
    <name type="common">Japanese scallop</name>
    <name type="synonym">Patinopecten yessoensis</name>
    <dbReference type="NCBI Taxonomy" id="6573"/>
    <lineage>
        <taxon>Eukaryota</taxon>
        <taxon>Metazoa</taxon>
        <taxon>Spiralia</taxon>
        <taxon>Lophotrochozoa</taxon>
        <taxon>Mollusca</taxon>
        <taxon>Bivalvia</taxon>
        <taxon>Autobranchia</taxon>
        <taxon>Pteriomorphia</taxon>
        <taxon>Pectinida</taxon>
        <taxon>Pectinoidea</taxon>
        <taxon>Pectinidae</taxon>
        <taxon>Mizuhopecten</taxon>
    </lineage>
</organism>
<protein>
    <submittedName>
        <fullName evidence="1">Uncharacterized protein</fullName>
    </submittedName>
</protein>
<dbReference type="InterPro" id="IPR011029">
    <property type="entry name" value="DEATH-like_dom_sf"/>
</dbReference>
<evidence type="ECO:0000313" key="2">
    <source>
        <dbReference type="Proteomes" id="UP000242188"/>
    </source>
</evidence>
<keyword evidence="2" id="KW-1185">Reference proteome</keyword>
<gene>
    <name evidence="1" type="ORF">KP79_PYT22730</name>
</gene>
<reference evidence="1 2" key="1">
    <citation type="journal article" date="2017" name="Nat. Ecol. Evol.">
        <title>Scallop genome provides insights into evolution of bilaterian karyotype and development.</title>
        <authorList>
            <person name="Wang S."/>
            <person name="Zhang J."/>
            <person name="Jiao W."/>
            <person name="Li J."/>
            <person name="Xun X."/>
            <person name="Sun Y."/>
            <person name="Guo X."/>
            <person name="Huan P."/>
            <person name="Dong B."/>
            <person name="Zhang L."/>
            <person name="Hu X."/>
            <person name="Sun X."/>
            <person name="Wang J."/>
            <person name="Zhao C."/>
            <person name="Wang Y."/>
            <person name="Wang D."/>
            <person name="Huang X."/>
            <person name="Wang R."/>
            <person name="Lv J."/>
            <person name="Li Y."/>
            <person name="Zhang Z."/>
            <person name="Liu B."/>
            <person name="Lu W."/>
            <person name="Hui Y."/>
            <person name="Liang J."/>
            <person name="Zhou Z."/>
            <person name="Hou R."/>
            <person name="Li X."/>
            <person name="Liu Y."/>
            <person name="Li H."/>
            <person name="Ning X."/>
            <person name="Lin Y."/>
            <person name="Zhao L."/>
            <person name="Xing Q."/>
            <person name="Dou J."/>
            <person name="Li Y."/>
            <person name="Mao J."/>
            <person name="Guo H."/>
            <person name="Dou H."/>
            <person name="Li T."/>
            <person name="Mu C."/>
            <person name="Jiang W."/>
            <person name="Fu Q."/>
            <person name="Fu X."/>
            <person name="Miao Y."/>
            <person name="Liu J."/>
            <person name="Yu Q."/>
            <person name="Li R."/>
            <person name="Liao H."/>
            <person name="Li X."/>
            <person name="Kong Y."/>
            <person name="Jiang Z."/>
            <person name="Chourrout D."/>
            <person name="Li R."/>
            <person name="Bao Z."/>
        </authorList>
    </citation>
    <scope>NUCLEOTIDE SEQUENCE [LARGE SCALE GENOMIC DNA]</scope>
    <source>
        <strain evidence="1 2">PY_sf001</strain>
    </source>
</reference>
<dbReference type="Proteomes" id="UP000242188">
    <property type="component" value="Unassembled WGS sequence"/>
</dbReference>
<dbReference type="Gene3D" id="1.10.533.10">
    <property type="entry name" value="Death Domain, Fas"/>
    <property type="match status" value="2"/>
</dbReference>
<proteinExistence type="predicted"/>
<dbReference type="AlphaFoldDB" id="A0A210PN93"/>